<protein>
    <submittedName>
        <fullName evidence="1">Uncharacterized protein</fullName>
    </submittedName>
</protein>
<gene>
    <name evidence="1" type="ORF">ACCAA_50075</name>
</gene>
<dbReference type="AlphaFoldDB" id="A0A1A8XV34"/>
<evidence type="ECO:0000313" key="1">
    <source>
        <dbReference type="EMBL" id="SBT07828.1"/>
    </source>
</evidence>
<sequence>MPILVAILLRGEHQRFLSTKLLDLGSVEEVCLIAVRPANGNDADCLIGFEMYDQHYQAIEKADSKGLFLSLTAASVAIL</sequence>
<reference evidence="1 2" key="1">
    <citation type="submission" date="2016-06" db="EMBL/GenBank/DDBJ databases">
        <authorList>
            <person name="Kjaerup R.B."/>
            <person name="Dalgaard T.S."/>
            <person name="Juul-Madsen H.R."/>
        </authorList>
    </citation>
    <scope>NUCLEOTIDE SEQUENCE [LARGE SCALE GENOMIC DNA]</scope>
    <source>
        <strain evidence="1">3</strain>
    </source>
</reference>
<proteinExistence type="predicted"/>
<accession>A0A1A8XV34</accession>
<dbReference type="EMBL" id="FLQX01000127">
    <property type="protein sequence ID" value="SBT07828.1"/>
    <property type="molecule type" value="Genomic_DNA"/>
</dbReference>
<dbReference type="RefSeq" id="WP_186407907.1">
    <property type="nucleotide sequence ID" value="NZ_FLQX01000127.1"/>
</dbReference>
<dbReference type="Proteomes" id="UP000199169">
    <property type="component" value="Unassembled WGS sequence"/>
</dbReference>
<evidence type="ECO:0000313" key="2">
    <source>
        <dbReference type="Proteomes" id="UP000199169"/>
    </source>
</evidence>
<name>A0A1A8XV34_9PROT</name>
<dbReference type="STRING" id="1860102.ACCAA_50075"/>
<organism evidence="1 2">
    <name type="scientific">Candidatus Accumulibacter aalborgensis</name>
    <dbReference type="NCBI Taxonomy" id="1860102"/>
    <lineage>
        <taxon>Bacteria</taxon>
        <taxon>Pseudomonadati</taxon>
        <taxon>Pseudomonadota</taxon>
        <taxon>Betaproteobacteria</taxon>
        <taxon>Candidatus Accumulibacter</taxon>
    </lineage>
</organism>
<keyword evidence="2" id="KW-1185">Reference proteome</keyword>